<comment type="similarity">
    <text evidence="9">Belongs to the RuvB family.</text>
</comment>
<feature type="binding site" evidence="9">
    <location>
        <position position="227"/>
    </location>
    <ligand>
        <name>ATP</name>
        <dbReference type="ChEBI" id="CHEBI:30616"/>
    </ligand>
</feature>
<dbReference type="GO" id="GO:0005524">
    <property type="term" value="F:ATP binding"/>
    <property type="evidence" value="ECO:0007669"/>
    <property type="project" value="UniProtKB-UniRule"/>
</dbReference>
<evidence type="ECO:0000256" key="9">
    <source>
        <dbReference type="HAMAP-Rule" id="MF_00016"/>
    </source>
</evidence>
<dbReference type="Pfam" id="PF17864">
    <property type="entry name" value="AAA_lid_4"/>
    <property type="match status" value="1"/>
</dbReference>
<feature type="region of interest" description="Head domain (RuvB-H)" evidence="9">
    <location>
        <begin position="264"/>
        <end position="356"/>
    </location>
</feature>
<evidence type="ECO:0000256" key="5">
    <source>
        <dbReference type="ARBA" id="ARBA00022840"/>
    </source>
</evidence>
<dbReference type="InterPro" id="IPR041445">
    <property type="entry name" value="AAA_lid_4"/>
</dbReference>
<dbReference type="InterPro" id="IPR004605">
    <property type="entry name" value="DNA_helicase_Holl-junc_RuvB"/>
</dbReference>
<dbReference type="EMBL" id="JAGQHR010000028">
    <property type="protein sequence ID" value="MCA9726417.1"/>
    <property type="molecule type" value="Genomic_DNA"/>
</dbReference>
<feature type="binding site" evidence="9">
    <location>
        <position position="76"/>
    </location>
    <ligand>
        <name>ATP</name>
        <dbReference type="ChEBI" id="CHEBI:30616"/>
    </ligand>
</feature>
<gene>
    <name evidence="9 12" type="primary">ruvB</name>
    <name evidence="12" type="ORF">KC729_01960</name>
</gene>
<evidence type="ECO:0000256" key="7">
    <source>
        <dbReference type="ARBA" id="ARBA00023172"/>
    </source>
</evidence>
<feature type="binding site" evidence="9">
    <location>
        <position position="71"/>
    </location>
    <ligand>
        <name>ATP</name>
        <dbReference type="ChEBI" id="CHEBI:30616"/>
    </ligand>
</feature>
<feature type="region of interest" description="Small ATPAse domain (RuvB-S)" evidence="9">
    <location>
        <begin position="191"/>
        <end position="261"/>
    </location>
</feature>
<reference evidence="12" key="2">
    <citation type="journal article" date="2021" name="Microbiome">
        <title>Successional dynamics and alternative stable states in a saline activated sludge microbial community over 9 years.</title>
        <authorList>
            <person name="Wang Y."/>
            <person name="Ye J."/>
            <person name="Ju F."/>
            <person name="Liu L."/>
            <person name="Boyd J.A."/>
            <person name="Deng Y."/>
            <person name="Parks D.H."/>
            <person name="Jiang X."/>
            <person name="Yin X."/>
            <person name="Woodcroft B.J."/>
            <person name="Tyson G.W."/>
            <person name="Hugenholtz P."/>
            <person name="Polz M.F."/>
            <person name="Zhang T."/>
        </authorList>
    </citation>
    <scope>NUCLEOTIDE SEQUENCE</scope>
    <source>
        <strain evidence="12">HKST-UBA01</strain>
    </source>
</reference>
<dbReference type="GO" id="GO:0016787">
    <property type="term" value="F:hydrolase activity"/>
    <property type="evidence" value="ECO:0007669"/>
    <property type="project" value="UniProtKB-KW"/>
</dbReference>
<protein>
    <recommendedName>
        <fullName evidence="9">Holliday junction branch migration complex subunit RuvB</fullName>
        <ecNumber evidence="9">3.6.4.-</ecNumber>
    </recommendedName>
</protein>
<feature type="binding site" evidence="9">
    <location>
        <position position="324"/>
    </location>
    <ligand>
        <name>DNA</name>
        <dbReference type="ChEBI" id="CHEBI:16991"/>
    </ligand>
</feature>
<dbReference type="EC" id="3.6.4.-" evidence="9"/>
<accession>A0A956RNJ7</accession>
<feature type="binding site" evidence="9">
    <location>
        <position position="29"/>
    </location>
    <ligand>
        <name>ATP</name>
        <dbReference type="ChEBI" id="CHEBI:30616"/>
    </ligand>
</feature>
<evidence type="ECO:0000313" key="12">
    <source>
        <dbReference type="EMBL" id="MCA9726417.1"/>
    </source>
</evidence>
<keyword evidence="3 9" id="KW-0227">DNA damage</keyword>
<dbReference type="SUPFAM" id="SSF46785">
    <property type="entry name" value="Winged helix' DNA-binding domain"/>
    <property type="match status" value="1"/>
</dbReference>
<feature type="binding site" evidence="9">
    <location>
        <position position="75"/>
    </location>
    <ligand>
        <name>ATP</name>
        <dbReference type="ChEBI" id="CHEBI:30616"/>
    </ligand>
</feature>
<dbReference type="GO" id="GO:0009378">
    <property type="term" value="F:four-way junction helicase activity"/>
    <property type="evidence" value="ECO:0007669"/>
    <property type="project" value="InterPro"/>
</dbReference>
<evidence type="ECO:0000313" key="13">
    <source>
        <dbReference type="Proteomes" id="UP000697710"/>
    </source>
</evidence>
<name>A0A956RNJ7_UNCEI</name>
<comment type="function">
    <text evidence="9">The RuvA-RuvB-RuvC complex processes Holliday junction (HJ) DNA during genetic recombination and DNA repair, while the RuvA-RuvB complex plays an important role in the rescue of blocked DNA replication forks via replication fork reversal (RFR). RuvA specifically binds to HJ cruciform DNA, conferring on it an open structure. The RuvB hexamer acts as an ATP-dependent pump, pulling dsDNA into and through the RuvAB complex. RuvB forms 2 homohexamers on either side of HJ DNA bound by 1 or 2 RuvA tetramers; 4 subunits per hexamer contact DNA at a time. Coordinated motions by a converter formed by DNA-disengaged RuvB subunits stimulates ATP hydrolysis and nucleotide exchange. Immobilization of the converter enables RuvB to convert the ATP-contained energy into a lever motion, pulling 2 nucleotides of DNA out of the RuvA tetramer per ATP hydrolyzed, thus driving DNA branch migration. The RuvB motors rotate together with the DNA substrate, which together with the progressing nucleotide cycle form the mechanistic basis for DNA recombination by continuous HJ branch migration. Branch migration allows RuvC to scan DNA until it finds its consensus sequence, where it cleaves and resolves cruciform DNA.</text>
</comment>
<keyword evidence="2 9" id="KW-0547">Nucleotide-binding</keyword>
<keyword evidence="6 9" id="KW-0238">DNA-binding</keyword>
<dbReference type="Gene3D" id="1.10.8.60">
    <property type="match status" value="1"/>
</dbReference>
<dbReference type="HAMAP" id="MF_00016">
    <property type="entry name" value="DNA_HJ_migration_RuvB"/>
    <property type="match status" value="1"/>
</dbReference>
<feature type="binding site" evidence="9">
    <location>
        <position position="75"/>
    </location>
    <ligand>
        <name>Mg(2+)</name>
        <dbReference type="ChEBI" id="CHEBI:18420"/>
    </ligand>
</feature>
<dbReference type="InterPro" id="IPR036388">
    <property type="entry name" value="WH-like_DNA-bd_sf"/>
</dbReference>
<feature type="binding site" evidence="9">
    <location>
        <position position="30"/>
    </location>
    <ligand>
        <name>ATP</name>
        <dbReference type="ChEBI" id="CHEBI:30616"/>
    </ligand>
</feature>
<dbReference type="PANTHER" id="PTHR42848">
    <property type="match status" value="1"/>
</dbReference>
<evidence type="ECO:0000259" key="11">
    <source>
        <dbReference type="SMART" id="SM00382"/>
    </source>
</evidence>
<evidence type="ECO:0000256" key="10">
    <source>
        <dbReference type="SAM" id="MobiDB-lite"/>
    </source>
</evidence>
<dbReference type="Gene3D" id="3.40.50.300">
    <property type="entry name" value="P-loop containing nucleotide triphosphate hydrolases"/>
    <property type="match status" value="1"/>
</dbReference>
<proteinExistence type="inferred from homology"/>
<evidence type="ECO:0000256" key="6">
    <source>
        <dbReference type="ARBA" id="ARBA00023125"/>
    </source>
</evidence>
<keyword evidence="4 9" id="KW-0378">Hydrolase</keyword>
<feature type="region of interest" description="Disordered" evidence="10">
    <location>
        <begin position="1"/>
        <end position="23"/>
    </location>
</feature>
<keyword evidence="8 9" id="KW-0234">DNA repair</keyword>
<keyword evidence="1 9" id="KW-0963">Cytoplasm</keyword>
<feature type="region of interest" description="Disordered" evidence="10">
    <location>
        <begin position="331"/>
        <end position="356"/>
    </location>
</feature>
<dbReference type="CDD" id="cd00009">
    <property type="entry name" value="AAA"/>
    <property type="match status" value="1"/>
</dbReference>
<dbReference type="InterPro" id="IPR008823">
    <property type="entry name" value="RuvB_wg_C"/>
</dbReference>
<dbReference type="InterPro" id="IPR008824">
    <property type="entry name" value="RuvB-like_N"/>
</dbReference>
<feature type="compositionally biased region" description="Polar residues" evidence="10">
    <location>
        <begin position="345"/>
        <end position="356"/>
    </location>
</feature>
<comment type="caution">
    <text evidence="9">Lacks conserved residue(s) required for the propagation of feature annotation.</text>
</comment>
<feature type="binding site" evidence="9">
    <location>
        <position position="319"/>
    </location>
    <ligand>
        <name>DNA</name>
        <dbReference type="ChEBI" id="CHEBI:16991"/>
    </ligand>
</feature>
<dbReference type="GO" id="GO:0006281">
    <property type="term" value="P:DNA repair"/>
    <property type="evidence" value="ECO:0007669"/>
    <property type="project" value="UniProtKB-UniRule"/>
</dbReference>
<feature type="binding site" evidence="9">
    <location>
        <position position="321"/>
    </location>
    <ligand>
        <name>DNA</name>
        <dbReference type="ChEBI" id="CHEBI:16991"/>
    </ligand>
</feature>
<dbReference type="NCBIfam" id="TIGR00635">
    <property type="entry name" value="ruvB"/>
    <property type="match status" value="1"/>
</dbReference>
<feature type="domain" description="AAA+ ATPase" evidence="11">
    <location>
        <begin position="60"/>
        <end position="188"/>
    </location>
</feature>
<comment type="subunit">
    <text evidence="9">Homohexamer. Forms an RuvA(8)-RuvB(12)-Holliday junction (HJ) complex. HJ DNA is sandwiched between 2 RuvA tetramers; dsDNA enters through RuvA and exits via RuvB. An RuvB hexamer assembles on each DNA strand where it exits the tetramer. Each RuvB hexamer is contacted by two RuvA subunits (via domain III) on 2 adjacent RuvB subunits; this complex drives branch migration. In the full resolvosome a probable DNA-RuvA(4)-RuvB(12)-RuvC(2) complex forms which resolves the HJ.</text>
</comment>
<dbReference type="GO" id="GO:0000400">
    <property type="term" value="F:four-way junction DNA binding"/>
    <property type="evidence" value="ECO:0007669"/>
    <property type="project" value="UniProtKB-UniRule"/>
</dbReference>
<comment type="subcellular location">
    <subcellularLocation>
        <location evidence="9">Cytoplasm</location>
    </subcellularLocation>
</comment>
<organism evidence="12 13">
    <name type="scientific">Eiseniibacteriota bacterium</name>
    <dbReference type="NCBI Taxonomy" id="2212470"/>
    <lineage>
        <taxon>Bacteria</taxon>
        <taxon>Candidatus Eiseniibacteriota</taxon>
    </lineage>
</organism>
<feature type="binding site" evidence="9">
    <location>
        <position position="190"/>
    </location>
    <ligand>
        <name>ATP</name>
        <dbReference type="ChEBI" id="CHEBI:30616"/>
    </ligand>
</feature>
<evidence type="ECO:0000256" key="2">
    <source>
        <dbReference type="ARBA" id="ARBA00022741"/>
    </source>
</evidence>
<dbReference type="InterPro" id="IPR003593">
    <property type="entry name" value="AAA+_ATPase"/>
</dbReference>
<comment type="domain">
    <text evidence="9">Has 3 domains, the large (RuvB-L) and small ATPase (RuvB-S) domains and the C-terminal head (RuvB-H) domain. The head domain binds DNA, while the ATPase domains jointly bind ATP, ADP or are empty depending on the state of the subunit in the translocation cycle. During a single DNA translocation step the structure of each domain remains the same, but their relative positions change.</text>
</comment>
<keyword evidence="12" id="KW-0347">Helicase</keyword>
<comment type="caution">
    <text evidence="12">The sequence shown here is derived from an EMBL/GenBank/DDBJ whole genome shotgun (WGS) entry which is preliminary data.</text>
</comment>
<keyword evidence="7 9" id="KW-0233">DNA recombination</keyword>
<keyword evidence="5 9" id="KW-0067">ATP-binding</keyword>
<dbReference type="AlphaFoldDB" id="A0A956RNJ7"/>
<reference evidence="12" key="1">
    <citation type="submission" date="2020-04" db="EMBL/GenBank/DDBJ databases">
        <authorList>
            <person name="Zhang T."/>
        </authorList>
    </citation>
    <scope>NUCLEOTIDE SEQUENCE</scope>
    <source>
        <strain evidence="12">HKST-UBA01</strain>
    </source>
</reference>
<dbReference type="GO" id="GO:0006310">
    <property type="term" value="P:DNA recombination"/>
    <property type="evidence" value="ECO:0007669"/>
    <property type="project" value="UniProtKB-UniRule"/>
</dbReference>
<dbReference type="SUPFAM" id="SSF52540">
    <property type="entry name" value="P-loop containing nucleoside triphosphate hydrolases"/>
    <property type="match status" value="1"/>
</dbReference>
<sequence length="356" mass="39441">MSTIPPSDGEGPWNDPHPFDSEQRWEQDLRPKGLREFVGQDQLRENLSILIEAARLRDAPLEHVLLTGPPGLGKTSLAQLLALEMDVEIRQTSGPVLEKAGDLAGLLTSLPPRGILFIDEIHRLNRTIEEYLYPAMEDFRLDILLDRGPSARSVQIRLEPFTLVGATTRAGLLSAPLRARFGMVGRVDFYPAAHLARIVDRSAGLLEVDIDAPSIDEIASRSRGTPRIANRLLRRVRDYALVRGDGRVMLGLCRDALDLLDIDERGLDEMDRRILESILDKFDGGPVGISSLAATVGEEPSTLEEVHEPYLVQQGFLQRTRLGRVATRTTYEVLGRTPPEAPSTDRPTGPTQESLL</sequence>
<feature type="binding site" evidence="9">
    <location>
        <position position="74"/>
    </location>
    <ligand>
        <name>ATP</name>
        <dbReference type="ChEBI" id="CHEBI:30616"/>
    </ligand>
</feature>
<dbReference type="Pfam" id="PF05491">
    <property type="entry name" value="WHD_RuvB"/>
    <property type="match status" value="1"/>
</dbReference>
<dbReference type="GO" id="GO:0048476">
    <property type="term" value="C:Holliday junction resolvase complex"/>
    <property type="evidence" value="ECO:0007669"/>
    <property type="project" value="UniProtKB-UniRule"/>
</dbReference>
<dbReference type="InterPro" id="IPR027417">
    <property type="entry name" value="P-loop_NTPase"/>
</dbReference>
<evidence type="ECO:0000256" key="8">
    <source>
        <dbReference type="ARBA" id="ARBA00023204"/>
    </source>
</evidence>
<comment type="catalytic activity">
    <reaction evidence="9">
        <text>ATP + H2O = ADP + phosphate + H(+)</text>
        <dbReference type="Rhea" id="RHEA:13065"/>
        <dbReference type="ChEBI" id="CHEBI:15377"/>
        <dbReference type="ChEBI" id="CHEBI:15378"/>
        <dbReference type="ChEBI" id="CHEBI:30616"/>
        <dbReference type="ChEBI" id="CHEBI:43474"/>
        <dbReference type="ChEBI" id="CHEBI:456216"/>
    </reaction>
</comment>
<evidence type="ECO:0000256" key="4">
    <source>
        <dbReference type="ARBA" id="ARBA00022801"/>
    </source>
</evidence>
<dbReference type="Gene3D" id="1.10.10.10">
    <property type="entry name" value="Winged helix-like DNA-binding domain superfamily/Winged helix DNA-binding domain"/>
    <property type="match status" value="1"/>
</dbReference>
<dbReference type="Proteomes" id="UP000697710">
    <property type="component" value="Unassembled WGS sequence"/>
</dbReference>
<feature type="binding site" evidence="9">
    <location>
        <begin position="137"/>
        <end position="139"/>
    </location>
    <ligand>
        <name>ATP</name>
        <dbReference type="ChEBI" id="CHEBI:30616"/>
    </ligand>
</feature>
<dbReference type="GO" id="GO:0005737">
    <property type="term" value="C:cytoplasm"/>
    <property type="evidence" value="ECO:0007669"/>
    <property type="project" value="UniProtKB-SubCell"/>
</dbReference>
<dbReference type="SMART" id="SM00382">
    <property type="entry name" value="AAA"/>
    <property type="match status" value="1"/>
</dbReference>
<dbReference type="Pfam" id="PF05496">
    <property type="entry name" value="RuvB_N"/>
    <property type="match status" value="1"/>
</dbReference>
<dbReference type="NCBIfam" id="NF000868">
    <property type="entry name" value="PRK00080.1"/>
    <property type="match status" value="1"/>
</dbReference>
<evidence type="ECO:0000256" key="3">
    <source>
        <dbReference type="ARBA" id="ARBA00022763"/>
    </source>
</evidence>
<dbReference type="InterPro" id="IPR036390">
    <property type="entry name" value="WH_DNA-bd_sf"/>
</dbReference>
<dbReference type="PANTHER" id="PTHR42848:SF1">
    <property type="entry name" value="HOLLIDAY JUNCTION BRANCH MIGRATION COMPLEX SUBUNIT RUVB"/>
    <property type="match status" value="1"/>
</dbReference>
<feature type="binding site" evidence="9">
    <location>
        <position position="180"/>
    </location>
    <ligand>
        <name>ATP</name>
        <dbReference type="ChEBI" id="CHEBI:30616"/>
    </ligand>
</feature>
<evidence type="ECO:0000256" key="1">
    <source>
        <dbReference type="ARBA" id="ARBA00022490"/>
    </source>
</evidence>